<keyword evidence="6 8" id="KW-0418">Kinase</keyword>
<dbReference type="OrthoDB" id="272370at2759"/>
<evidence type="ECO:0000313" key="10">
    <source>
        <dbReference type="Proteomes" id="UP000007148"/>
    </source>
</evidence>
<dbReference type="GO" id="GO:0032958">
    <property type="term" value="P:inositol phosphate biosynthetic process"/>
    <property type="evidence" value="ECO:0007669"/>
    <property type="project" value="TreeGrafter"/>
</dbReference>
<comment type="catalytic activity">
    <reaction evidence="1 8">
        <text>1D-myo-inositol 1,3,4,5,6-pentakisphosphate + ATP = 1D-myo-inositol hexakisphosphate + ADP + H(+)</text>
        <dbReference type="Rhea" id="RHEA:20313"/>
        <dbReference type="ChEBI" id="CHEBI:15378"/>
        <dbReference type="ChEBI" id="CHEBI:30616"/>
        <dbReference type="ChEBI" id="CHEBI:57733"/>
        <dbReference type="ChEBI" id="CHEBI:58130"/>
        <dbReference type="ChEBI" id="CHEBI:456216"/>
        <dbReference type="EC" id="2.7.1.158"/>
    </reaction>
</comment>
<comment type="domain">
    <text evidence="8">The EXKPK motif is conserved in inositol-pentakisphosphate 2-kinases of both family 1 and 2.</text>
</comment>
<keyword evidence="10" id="KW-1185">Reference proteome</keyword>
<dbReference type="OMA" id="WKYISEG"/>
<comment type="function">
    <text evidence="8">Phosphorylates Ins(1,3,4,5,6)P5 at position 2 to form Ins(1,2,3,4,5,6)P6 (InsP6 or phytate).</text>
</comment>
<dbReference type="InParanoid" id="G4T5Q3"/>
<dbReference type="GO" id="GO:0005634">
    <property type="term" value="C:nucleus"/>
    <property type="evidence" value="ECO:0007669"/>
    <property type="project" value="TreeGrafter"/>
</dbReference>
<dbReference type="GO" id="GO:0005524">
    <property type="term" value="F:ATP binding"/>
    <property type="evidence" value="ECO:0007669"/>
    <property type="project" value="UniProtKB-KW"/>
</dbReference>
<dbReference type="EC" id="2.7.1.158" evidence="2 8"/>
<dbReference type="Gene3D" id="3.30.200.110">
    <property type="entry name" value="Inositol-pentakisphosphate 2-kinase, N-lobe"/>
    <property type="match status" value="1"/>
</dbReference>
<evidence type="ECO:0000256" key="7">
    <source>
        <dbReference type="ARBA" id="ARBA00022840"/>
    </source>
</evidence>
<evidence type="ECO:0000256" key="8">
    <source>
        <dbReference type="RuleBase" id="RU364126"/>
    </source>
</evidence>
<evidence type="ECO:0000256" key="2">
    <source>
        <dbReference type="ARBA" id="ARBA00012023"/>
    </source>
</evidence>
<dbReference type="Pfam" id="PF06090">
    <property type="entry name" value="Ins_P5_2-kin"/>
    <property type="match status" value="1"/>
</dbReference>
<dbReference type="InterPro" id="IPR009286">
    <property type="entry name" value="Ins_P5_2-kin"/>
</dbReference>
<accession>G4T5Q3</accession>
<evidence type="ECO:0000313" key="9">
    <source>
        <dbReference type="EMBL" id="CCA66685.1"/>
    </source>
</evidence>
<keyword evidence="4 8" id="KW-0808">Transferase</keyword>
<evidence type="ECO:0000256" key="5">
    <source>
        <dbReference type="ARBA" id="ARBA00022741"/>
    </source>
</evidence>
<dbReference type="PANTHER" id="PTHR14456">
    <property type="entry name" value="INOSITOL POLYPHOSPHATE KINASE 1"/>
    <property type="match status" value="1"/>
</dbReference>
<name>G4T5Q3_SERID</name>
<keyword evidence="7 8" id="KW-0067">ATP-binding</keyword>
<reference evidence="9 10" key="1">
    <citation type="journal article" date="2011" name="PLoS Pathog.">
        <title>Endophytic Life Strategies Decoded by Genome and Transcriptome Analyses of the Mutualistic Root Symbiont Piriformospora indica.</title>
        <authorList>
            <person name="Zuccaro A."/>
            <person name="Lahrmann U."/>
            <person name="Guldener U."/>
            <person name="Langen G."/>
            <person name="Pfiffi S."/>
            <person name="Biedenkopf D."/>
            <person name="Wong P."/>
            <person name="Samans B."/>
            <person name="Grimm C."/>
            <person name="Basiewicz M."/>
            <person name="Murat C."/>
            <person name="Martin F."/>
            <person name="Kogel K.H."/>
        </authorList>
    </citation>
    <scope>NUCLEOTIDE SEQUENCE [LARGE SCALE GENOMIC DNA]</scope>
    <source>
        <strain evidence="9 10">DSM 11827</strain>
    </source>
</reference>
<dbReference type="Proteomes" id="UP000007148">
    <property type="component" value="Unassembled WGS sequence"/>
</dbReference>
<dbReference type="PANTHER" id="PTHR14456:SF2">
    <property type="entry name" value="INOSITOL-PENTAKISPHOSPHATE 2-KINASE"/>
    <property type="match status" value="1"/>
</dbReference>
<evidence type="ECO:0000256" key="1">
    <source>
        <dbReference type="ARBA" id="ARBA00001774"/>
    </source>
</evidence>
<dbReference type="EMBL" id="CAFZ01000004">
    <property type="protein sequence ID" value="CCA66685.1"/>
    <property type="molecule type" value="Genomic_DNA"/>
</dbReference>
<evidence type="ECO:0000256" key="4">
    <source>
        <dbReference type="ARBA" id="ARBA00022679"/>
    </source>
</evidence>
<dbReference type="GO" id="GO:0035299">
    <property type="term" value="F:inositol-1,3,4,5,6-pentakisphosphate 2-kinase activity"/>
    <property type="evidence" value="ECO:0007669"/>
    <property type="project" value="UniProtKB-EC"/>
</dbReference>
<keyword evidence="5 8" id="KW-0547">Nucleotide-binding</keyword>
<gene>
    <name evidence="9" type="ORF">PIIN_00364</name>
</gene>
<dbReference type="eggNOG" id="KOG4749">
    <property type="taxonomic scope" value="Eukaryota"/>
</dbReference>
<organism evidence="9 10">
    <name type="scientific">Serendipita indica (strain DSM 11827)</name>
    <name type="common">Root endophyte fungus</name>
    <name type="synonym">Piriformospora indica</name>
    <dbReference type="NCBI Taxonomy" id="1109443"/>
    <lineage>
        <taxon>Eukaryota</taxon>
        <taxon>Fungi</taxon>
        <taxon>Dikarya</taxon>
        <taxon>Basidiomycota</taxon>
        <taxon>Agaricomycotina</taxon>
        <taxon>Agaricomycetes</taxon>
        <taxon>Sebacinales</taxon>
        <taxon>Serendipitaceae</taxon>
        <taxon>Serendipita</taxon>
    </lineage>
</organism>
<dbReference type="STRING" id="1109443.G4T5Q3"/>
<dbReference type="InterPro" id="IPR043001">
    <property type="entry name" value="IP5_2-K_N_lobe"/>
</dbReference>
<evidence type="ECO:0000256" key="3">
    <source>
        <dbReference type="ARBA" id="ARBA00014846"/>
    </source>
</evidence>
<comment type="caution">
    <text evidence="9">The sequence shown here is derived from an EMBL/GenBank/DDBJ whole genome shotgun (WGS) entry which is preliminary data.</text>
</comment>
<evidence type="ECO:0000256" key="6">
    <source>
        <dbReference type="ARBA" id="ARBA00022777"/>
    </source>
</evidence>
<dbReference type="AlphaFoldDB" id="G4T5Q3"/>
<dbReference type="HOGENOM" id="CLU_033188_1_0_1"/>
<protein>
    <recommendedName>
        <fullName evidence="3 8">Inositol-pentakisphosphate 2-kinase</fullName>
        <ecNumber evidence="2 8">2.7.1.158</ecNumber>
    </recommendedName>
</protein>
<proteinExistence type="predicted"/>
<sequence>MSLEGTSHDPTKTEISDWSYVSEGGATMVFSYVGAPHPVFSHSVIRVRKAPLNKRDLINDIDEEEPDDPSIAFQNEVTALLIPAIHLPRLESVHVTREWLNELSISAQSKRPELRKAADDIDLSRRKAVIATDLVGGKGWAVEIKPKWAFLPNPAYLSSETRESKMNNCRFCMHSIHKTAGGETAAVGYCPLDLFSGEEGRVSKALLCLWRSWVEKDGNINNLKIFVGGSLIKPEQALRQLAPLLGQPDATDINALFPAFNQKLLPLLTQTKLLSIMAGLQRTLDALDLEGLSRLWKIRQGGESPLGTGLTNPSMEEWVAFVKEYIATNQGRDYSAVPLESMSSEQMRFFIMSYLMSTTFKDCSVILRVGSDVPNSITAIDLDPKQIDRLHNWELQDRDIVANFQESVAEGWVKKDPCVDAGSSQ</sequence>